<dbReference type="Proteomes" id="UP000222310">
    <property type="component" value="Unassembled WGS sequence"/>
</dbReference>
<dbReference type="Pfam" id="PF26355">
    <property type="entry name" value="HTH_VMAP-M9"/>
    <property type="match status" value="1"/>
</dbReference>
<dbReference type="InterPro" id="IPR027417">
    <property type="entry name" value="P-loop_NTPase"/>
</dbReference>
<organism evidence="2 3">
    <name type="scientific">Nostoc linckia z8</name>
    <dbReference type="NCBI Taxonomy" id="1628746"/>
    <lineage>
        <taxon>Bacteria</taxon>
        <taxon>Bacillati</taxon>
        <taxon>Cyanobacteriota</taxon>
        <taxon>Cyanophyceae</taxon>
        <taxon>Nostocales</taxon>
        <taxon>Nostocaceae</taxon>
        <taxon>Nostoc</taxon>
    </lineage>
</organism>
<comment type="caution">
    <text evidence="2">The sequence shown here is derived from an EMBL/GenBank/DDBJ whole genome shotgun (WGS) entry which is preliminary data.</text>
</comment>
<dbReference type="EMBL" id="LAHD01000070">
    <property type="protein sequence ID" value="PHK01548.1"/>
    <property type="molecule type" value="Genomic_DNA"/>
</dbReference>
<proteinExistence type="predicted"/>
<dbReference type="AlphaFoldDB" id="A0A9Q5Z9N1"/>
<sequence length="444" mass="51064">MNIDQVLQVLSVSQKKPLTPLQELVLRLSWEGKTYNHMAAEIHYGAQSIREVASQLWQLLSKIFEQPISKANFRHTLEVRPLTKVQQQQIEKHATITVPTLEFPSGPVMLSSRFYIPRPPIEEFAYREITEPGCVIRIKGSSQMGKSSLMLRIINYAASVGYRSVNLDFQQADSTVFGNLDKFLRWFCANISSKLELESRLDEYWDEDIGSKVSCTNYFQRYLLKHLTCPLVLALKEVNRVFEYPAIAQEFLPLLRSWHEQAKQTENWQKLRLLVVYSTEIYIPLKLNQSPFNIGLPLKLPAFTIKQVQDLAQRHGLDWRDGKEAKQLMSMVGGHPYLVRLALYHISQEKVTLKQLLQQAATESGIYNDHLRRLLAALQEEPDLAAAVKKLIAAQDIKLESMLAYKLESLGLVKLECDRAKFSCELYRLYCESANLHKIVGNRE</sequence>
<gene>
    <name evidence="2" type="ORF">VF08_22080</name>
</gene>
<name>A0A9Q5Z9N1_NOSLI</name>
<evidence type="ECO:0000313" key="2">
    <source>
        <dbReference type="EMBL" id="PHK01548.1"/>
    </source>
</evidence>
<dbReference type="Gene3D" id="3.40.50.300">
    <property type="entry name" value="P-loop containing nucleotide triphosphate hydrolases"/>
    <property type="match status" value="1"/>
</dbReference>
<dbReference type="Pfam" id="PF14516">
    <property type="entry name" value="AAA_35"/>
    <property type="match status" value="1"/>
</dbReference>
<reference evidence="2 3" key="1">
    <citation type="submission" date="2015-02" db="EMBL/GenBank/DDBJ databases">
        <title>Nostoc linckia genome annotation.</title>
        <authorList>
            <person name="Zhou Z."/>
        </authorList>
    </citation>
    <scope>NUCLEOTIDE SEQUENCE [LARGE SCALE GENOMIC DNA]</scope>
    <source>
        <strain evidence="3">z8</strain>
    </source>
</reference>
<evidence type="ECO:0000313" key="3">
    <source>
        <dbReference type="Proteomes" id="UP000222310"/>
    </source>
</evidence>
<feature type="domain" description="vWA-MoxR associated protein N-terminal HTH" evidence="1">
    <location>
        <begin position="5"/>
        <end position="78"/>
    </location>
</feature>
<dbReference type="SUPFAM" id="SSF52540">
    <property type="entry name" value="P-loop containing nucleoside triphosphate hydrolases"/>
    <property type="match status" value="1"/>
</dbReference>
<dbReference type="RefSeq" id="WP_099070498.1">
    <property type="nucleotide sequence ID" value="NZ_LAHD01000070.1"/>
</dbReference>
<evidence type="ECO:0000259" key="1">
    <source>
        <dbReference type="Pfam" id="PF26355"/>
    </source>
</evidence>
<dbReference type="GeneID" id="57095416"/>
<accession>A0A9Q5Z9N1</accession>
<dbReference type="InterPro" id="IPR058651">
    <property type="entry name" value="HTH_VMAP-M9"/>
</dbReference>
<protein>
    <recommendedName>
        <fullName evidence="1">vWA-MoxR associated protein N-terminal HTH domain-containing protein</fullName>
    </recommendedName>
</protein>